<dbReference type="OrthoDB" id="5421770at2759"/>
<comment type="caution">
    <text evidence="4">The sequence shown here is derived from an EMBL/GenBank/DDBJ whole genome shotgun (WGS) entry which is preliminary data.</text>
</comment>
<dbReference type="Proteomes" id="UP000324241">
    <property type="component" value="Unassembled WGS sequence"/>
</dbReference>
<evidence type="ECO:0000313" key="6">
    <source>
        <dbReference type="Proteomes" id="UP000324241"/>
    </source>
</evidence>
<evidence type="ECO:0000313" key="5">
    <source>
        <dbReference type="Proteomes" id="UP000308092"/>
    </source>
</evidence>
<feature type="domain" description="Myb-like DNA-binding" evidence="2">
    <location>
        <begin position="17"/>
        <end position="64"/>
    </location>
</feature>
<feature type="region of interest" description="Disordered" evidence="1">
    <location>
        <begin position="118"/>
        <end position="175"/>
    </location>
</feature>
<reference evidence="4 5" key="1">
    <citation type="submission" date="2019-03" db="EMBL/GenBank/DDBJ databases">
        <title>The genome sequence of a newly discovered highly antifungal drug resistant Aspergillus species, Aspergillus tanneri NIH 1004.</title>
        <authorList>
            <person name="Mounaud S."/>
            <person name="Singh I."/>
            <person name="Joardar V."/>
            <person name="Pakala S."/>
            <person name="Pakala S."/>
            <person name="Venepally P."/>
            <person name="Hoover J."/>
            <person name="Nierman W."/>
            <person name="Chung J."/>
            <person name="Losada L."/>
        </authorList>
    </citation>
    <scope>NUCLEOTIDE SEQUENCE [LARGE SCALE GENOMIC DNA]</scope>
    <source>
        <strain evidence="4 5">NIH1004</strain>
    </source>
</reference>
<dbReference type="Proteomes" id="UP000308092">
    <property type="component" value="Unassembled WGS sequence"/>
</dbReference>
<dbReference type="GeneID" id="54333111"/>
<sequence length="211" mass="22061">MSSNGKTTTTDGDISQQDAKFIMECVKNLDQNKQVDLAKVGEALGYTNVASVGNRFRVLRKRYGFANLDCINTSPAPKIGVAKGESPATPTKPAGKSTRSKSAKAINAMADETVTIKAEDKGSDVSMDDEPVSPVKAKTVSPRKAPRKGAKVSSKPIPATGPVTSDAGTSNTGAKIKKEDGISTALLEAVEVVVKKEVETVDSVPDTPNQA</sequence>
<accession>A0A4S3JGT4</accession>
<dbReference type="VEuPathDB" id="FungiDB:EYZ11_005933"/>
<gene>
    <name evidence="3" type="ORF">ATNIH1004_010409</name>
    <name evidence="4" type="ORF">EYZ11_005933</name>
</gene>
<dbReference type="InterPro" id="IPR054505">
    <property type="entry name" value="Myb_DNA-bind_8"/>
</dbReference>
<dbReference type="EMBL" id="QUQM01000005">
    <property type="protein sequence ID" value="KAA8643640.1"/>
    <property type="molecule type" value="Genomic_DNA"/>
</dbReference>
<evidence type="ECO:0000313" key="3">
    <source>
        <dbReference type="EMBL" id="KAA8643640.1"/>
    </source>
</evidence>
<dbReference type="RefSeq" id="XP_033423002.1">
    <property type="nucleotide sequence ID" value="XM_033574984.1"/>
</dbReference>
<proteinExistence type="predicted"/>
<feature type="region of interest" description="Disordered" evidence="1">
    <location>
        <begin position="79"/>
        <end position="104"/>
    </location>
</feature>
<evidence type="ECO:0000259" key="2">
    <source>
        <dbReference type="Pfam" id="PF22980"/>
    </source>
</evidence>
<evidence type="ECO:0000256" key="1">
    <source>
        <dbReference type="SAM" id="MobiDB-lite"/>
    </source>
</evidence>
<protein>
    <recommendedName>
        <fullName evidence="2">Myb-like DNA-binding domain-containing protein</fullName>
    </recommendedName>
</protein>
<dbReference type="EMBL" id="SOSA01000200">
    <property type="protein sequence ID" value="THC94573.1"/>
    <property type="molecule type" value="Genomic_DNA"/>
</dbReference>
<evidence type="ECO:0000313" key="4">
    <source>
        <dbReference type="EMBL" id="THC94573.1"/>
    </source>
</evidence>
<feature type="compositionally biased region" description="Polar residues" evidence="1">
    <location>
        <begin position="162"/>
        <end position="173"/>
    </location>
</feature>
<keyword evidence="5" id="KW-1185">Reference proteome</keyword>
<name>A0A4S3JGT4_9EURO</name>
<reference evidence="3 6" key="2">
    <citation type="submission" date="2019-08" db="EMBL/GenBank/DDBJ databases">
        <title>The genome sequence of a newly discovered highly antifungal drug resistant Aspergillus species, Aspergillus tanneri NIH 1004.</title>
        <authorList>
            <person name="Mounaud S."/>
            <person name="Singh I."/>
            <person name="Joardar V."/>
            <person name="Pakala S."/>
            <person name="Pakala S."/>
            <person name="Venepally P."/>
            <person name="Chung J.K."/>
            <person name="Losada L."/>
            <person name="Nierman W.C."/>
        </authorList>
    </citation>
    <scope>NUCLEOTIDE SEQUENCE [LARGE SCALE GENOMIC DNA]</scope>
    <source>
        <strain evidence="3 6">NIH1004</strain>
    </source>
</reference>
<organism evidence="4 5">
    <name type="scientific">Aspergillus tanneri</name>
    <dbReference type="NCBI Taxonomy" id="1220188"/>
    <lineage>
        <taxon>Eukaryota</taxon>
        <taxon>Fungi</taxon>
        <taxon>Dikarya</taxon>
        <taxon>Ascomycota</taxon>
        <taxon>Pezizomycotina</taxon>
        <taxon>Eurotiomycetes</taxon>
        <taxon>Eurotiomycetidae</taxon>
        <taxon>Eurotiales</taxon>
        <taxon>Aspergillaceae</taxon>
        <taxon>Aspergillus</taxon>
        <taxon>Aspergillus subgen. Circumdati</taxon>
    </lineage>
</organism>
<dbReference type="AlphaFoldDB" id="A0A4S3JGT4"/>
<dbReference type="Pfam" id="PF22980">
    <property type="entry name" value="Myb_DNA-bind_8"/>
    <property type="match status" value="1"/>
</dbReference>